<dbReference type="EMBL" id="FNCC01000003">
    <property type="protein sequence ID" value="SDF81627.1"/>
    <property type="molecule type" value="Genomic_DNA"/>
</dbReference>
<dbReference type="RefSeq" id="WP_218133688.1">
    <property type="nucleotide sequence ID" value="NZ_FNCC01000003.1"/>
</dbReference>
<dbReference type="SUPFAM" id="SSF56235">
    <property type="entry name" value="N-terminal nucleophile aminohydrolases (Ntn hydrolases)"/>
    <property type="match status" value="1"/>
</dbReference>
<dbReference type="Pfam" id="PF01019">
    <property type="entry name" value="G_glu_transpept"/>
    <property type="match status" value="2"/>
</dbReference>
<keyword evidence="2" id="KW-0808">Transferase</keyword>
<keyword evidence="3 5" id="KW-0378">Hydrolase</keyword>
<proteinExistence type="inferred from homology"/>
<comment type="similarity">
    <text evidence="1">Belongs to the gamma-glutamyltransferase family.</text>
</comment>
<dbReference type="PRINTS" id="PR01210">
    <property type="entry name" value="GGTRANSPTASE"/>
</dbReference>
<name>A0A1G7P656_9PSEU</name>
<evidence type="ECO:0000256" key="2">
    <source>
        <dbReference type="ARBA" id="ARBA00022679"/>
    </source>
</evidence>
<keyword evidence="6" id="KW-1185">Reference proteome</keyword>
<dbReference type="GO" id="GO:0016740">
    <property type="term" value="F:transferase activity"/>
    <property type="evidence" value="ECO:0007669"/>
    <property type="project" value="UniProtKB-KW"/>
</dbReference>
<dbReference type="PANTHER" id="PTHR43199:SF1">
    <property type="entry name" value="GLUTATHIONE HYDROLASE PROENZYME"/>
    <property type="match status" value="1"/>
</dbReference>
<evidence type="ECO:0000313" key="6">
    <source>
        <dbReference type="Proteomes" id="UP000199623"/>
    </source>
</evidence>
<reference evidence="6" key="1">
    <citation type="submission" date="2016-10" db="EMBL/GenBank/DDBJ databases">
        <authorList>
            <person name="Varghese N."/>
            <person name="Submissions S."/>
        </authorList>
    </citation>
    <scope>NUCLEOTIDE SEQUENCE [LARGE SCALE GENOMIC DNA]</scope>
    <source>
        <strain evidence="6">CGMCC 4.3506</strain>
    </source>
</reference>
<keyword evidence="4" id="KW-0865">Zymogen</keyword>
<gene>
    <name evidence="5" type="ORF">SAMN05216553_103419</name>
</gene>
<dbReference type="GO" id="GO:0016787">
    <property type="term" value="F:hydrolase activity"/>
    <property type="evidence" value="ECO:0007669"/>
    <property type="project" value="UniProtKB-KW"/>
</dbReference>
<accession>A0A1G7P656</accession>
<dbReference type="Gene3D" id="3.60.20.40">
    <property type="match status" value="1"/>
</dbReference>
<sequence length="450" mass="46220">MRGAIAAGHPLTALAGAELLRAGGNAVDAAVAAMLTSCVTEPLLTGLGAAGYMLIAPAGEAPVLLDFSAEAPGRGKSGDRAPLEPVTVHFGDADQEFHVGPSSVAAFGLPAGAAEAAAYGRAPLEELVGPAVAHARKGHPVTGYQAYVTSLLRPIAHRLGLDAVTEGDVLVQPEVAEALDRLGRDGADPFYTGDIAAEIVERIGAHGGDLTQTDLHAYEVEERAPLHARHRGRDVHTNPPPAIGGALLARMLEALPGTPTEQDLLRALALGKTHVNRLGSTTHISVLDADGTACSVTTTNGAGSGISVAGVHLNNMMGEEDLSPAGFFSHLPGDRLPSMMAPTVVTHDGGARLVLGSAGSSRICGAILQALVNVLDRGMPAQQAVDAPRMHPGADRLHVEPGIRPESALPVAEFRAPNMFFGGCQLVEMTESGQLRGGADHRRDGAVVVV</sequence>
<evidence type="ECO:0000256" key="4">
    <source>
        <dbReference type="ARBA" id="ARBA00023145"/>
    </source>
</evidence>
<dbReference type="Proteomes" id="UP000199623">
    <property type="component" value="Unassembled WGS sequence"/>
</dbReference>
<dbReference type="PANTHER" id="PTHR43199">
    <property type="entry name" value="GLUTATHIONE HYDROLASE"/>
    <property type="match status" value="1"/>
</dbReference>
<dbReference type="InterPro" id="IPR051792">
    <property type="entry name" value="GGT_bact"/>
</dbReference>
<dbReference type="STRING" id="200378.SAMN05216553_103419"/>
<dbReference type="AlphaFoldDB" id="A0A1G7P656"/>
<evidence type="ECO:0000256" key="3">
    <source>
        <dbReference type="ARBA" id="ARBA00022801"/>
    </source>
</evidence>
<evidence type="ECO:0000256" key="1">
    <source>
        <dbReference type="ARBA" id="ARBA00009381"/>
    </source>
</evidence>
<organism evidence="5 6">
    <name type="scientific">Lentzea fradiae</name>
    <dbReference type="NCBI Taxonomy" id="200378"/>
    <lineage>
        <taxon>Bacteria</taxon>
        <taxon>Bacillati</taxon>
        <taxon>Actinomycetota</taxon>
        <taxon>Actinomycetes</taxon>
        <taxon>Pseudonocardiales</taxon>
        <taxon>Pseudonocardiaceae</taxon>
        <taxon>Lentzea</taxon>
    </lineage>
</organism>
<dbReference type="InterPro" id="IPR029055">
    <property type="entry name" value="Ntn_hydrolases_N"/>
</dbReference>
<dbReference type="InterPro" id="IPR043137">
    <property type="entry name" value="GGT_ssub_C"/>
</dbReference>
<protein>
    <submittedName>
        <fullName evidence="5">Gamma-glutamyltranspeptidase / glutathione hydrolase</fullName>
    </submittedName>
</protein>
<evidence type="ECO:0000313" key="5">
    <source>
        <dbReference type="EMBL" id="SDF81627.1"/>
    </source>
</evidence>